<evidence type="ECO:0000313" key="3">
    <source>
        <dbReference type="Proteomes" id="UP001500121"/>
    </source>
</evidence>
<evidence type="ECO:0000256" key="1">
    <source>
        <dbReference type="SAM" id="MobiDB-lite"/>
    </source>
</evidence>
<dbReference type="Proteomes" id="UP001500121">
    <property type="component" value="Unassembled WGS sequence"/>
</dbReference>
<sequence>MPSPAWCTARATATRRPIAQCQGQRVLIEASEGLQQTAALQGGPAGRVEQLQAEDVSNGVPEGEVEPDGEYRRDSGEEHAQHGELDEQRTDRSMPSVSDSEVRHYDGDEDRCRHKADRDGIERCGSSDCCQAAAREEDQR</sequence>
<comment type="caution">
    <text evidence="2">The sequence shown here is derived from an EMBL/GenBank/DDBJ whole genome shotgun (WGS) entry which is preliminary data.</text>
</comment>
<proteinExistence type="predicted"/>
<keyword evidence="3" id="KW-1185">Reference proteome</keyword>
<reference evidence="3" key="1">
    <citation type="journal article" date="2019" name="Int. J. Syst. Evol. Microbiol.">
        <title>The Global Catalogue of Microorganisms (GCM) 10K type strain sequencing project: providing services to taxonomists for standard genome sequencing and annotation.</title>
        <authorList>
            <consortium name="The Broad Institute Genomics Platform"/>
            <consortium name="The Broad Institute Genome Sequencing Center for Infectious Disease"/>
            <person name="Wu L."/>
            <person name="Ma J."/>
        </authorList>
    </citation>
    <scope>NUCLEOTIDE SEQUENCE [LARGE SCALE GENOMIC DNA]</scope>
    <source>
        <strain evidence="3">JCM 19015</strain>
    </source>
</reference>
<gene>
    <name evidence="2" type="ORF">GCM10025783_29860</name>
</gene>
<evidence type="ECO:0000313" key="2">
    <source>
        <dbReference type="EMBL" id="GAA4754784.1"/>
    </source>
</evidence>
<dbReference type="EMBL" id="BAABLP010000007">
    <property type="protein sequence ID" value="GAA4754784.1"/>
    <property type="molecule type" value="Genomic_DNA"/>
</dbReference>
<feature type="compositionally biased region" description="Basic and acidic residues" evidence="1">
    <location>
        <begin position="69"/>
        <end position="92"/>
    </location>
</feature>
<name>A0ABP8ZF20_9MICO</name>
<organism evidence="2 3">
    <name type="scientific">Amnibacterium soli</name>
    <dbReference type="NCBI Taxonomy" id="1282736"/>
    <lineage>
        <taxon>Bacteria</taxon>
        <taxon>Bacillati</taxon>
        <taxon>Actinomycetota</taxon>
        <taxon>Actinomycetes</taxon>
        <taxon>Micrococcales</taxon>
        <taxon>Microbacteriaceae</taxon>
        <taxon>Amnibacterium</taxon>
    </lineage>
</organism>
<protein>
    <submittedName>
        <fullName evidence="2">Uncharacterized protein</fullName>
    </submittedName>
</protein>
<feature type="compositionally biased region" description="Basic and acidic residues" evidence="1">
    <location>
        <begin position="100"/>
        <end position="122"/>
    </location>
</feature>
<feature type="region of interest" description="Disordered" evidence="1">
    <location>
        <begin position="52"/>
        <end position="140"/>
    </location>
</feature>
<accession>A0ABP8ZF20</accession>